<dbReference type="Proteomes" id="UP000053257">
    <property type="component" value="Unassembled WGS sequence"/>
</dbReference>
<evidence type="ECO:0000313" key="1">
    <source>
        <dbReference type="EMBL" id="KIP02200.1"/>
    </source>
</evidence>
<evidence type="ECO:0000313" key="2">
    <source>
        <dbReference type="Proteomes" id="UP000053257"/>
    </source>
</evidence>
<sequence>MPPPVIVTPVQATNEAVIPIPSVQLSRPFTSAATDGSTGGMPLTNAPSHQPSANDLDFIRNNSYSTFDWISEPIHPPENLPSSLLVNHAPVDYFPPVNPAPPPLIATAPTPTATSFAPFVPPITNAPQAADVAISLAPDLTAEDPIQSHYLESRFAEHRERHYALKRAGETHGGIMYSSALQARLYTDIVKEHLKLTFEKAKKQHVRYDGHAFVDEKHRQTFAIPAQHQVGYDVQTFTVGYHDVLAWLGWQADLDNPLPATAIVHASSNYSAAHKAVINQHVSSFSKQCRDTIKALKAQPLPFP</sequence>
<accession>A0A0C3S337</accession>
<keyword evidence="2" id="KW-1185">Reference proteome</keyword>
<dbReference type="HOGENOM" id="CLU_915602_0_0_1"/>
<name>A0A0C3S337_PHLG1</name>
<proteinExistence type="predicted"/>
<dbReference type="AlphaFoldDB" id="A0A0C3S337"/>
<gene>
    <name evidence="1" type="ORF">PHLGIDRAFT_122669</name>
</gene>
<reference evidence="1 2" key="1">
    <citation type="journal article" date="2014" name="PLoS Genet.">
        <title>Analysis of the Phlebiopsis gigantea genome, transcriptome and secretome provides insight into its pioneer colonization strategies of wood.</title>
        <authorList>
            <person name="Hori C."/>
            <person name="Ishida T."/>
            <person name="Igarashi K."/>
            <person name="Samejima M."/>
            <person name="Suzuki H."/>
            <person name="Master E."/>
            <person name="Ferreira P."/>
            <person name="Ruiz-Duenas F.J."/>
            <person name="Held B."/>
            <person name="Canessa P."/>
            <person name="Larrondo L.F."/>
            <person name="Schmoll M."/>
            <person name="Druzhinina I.S."/>
            <person name="Kubicek C.P."/>
            <person name="Gaskell J.A."/>
            <person name="Kersten P."/>
            <person name="St John F."/>
            <person name="Glasner J."/>
            <person name="Sabat G."/>
            <person name="Splinter BonDurant S."/>
            <person name="Syed K."/>
            <person name="Yadav J."/>
            <person name="Mgbeahuruike A.C."/>
            <person name="Kovalchuk A."/>
            <person name="Asiegbu F.O."/>
            <person name="Lackner G."/>
            <person name="Hoffmeister D."/>
            <person name="Rencoret J."/>
            <person name="Gutierrez A."/>
            <person name="Sun H."/>
            <person name="Lindquist E."/>
            <person name="Barry K."/>
            <person name="Riley R."/>
            <person name="Grigoriev I.V."/>
            <person name="Henrissat B."/>
            <person name="Kues U."/>
            <person name="Berka R.M."/>
            <person name="Martinez A.T."/>
            <person name="Covert S.F."/>
            <person name="Blanchette R.A."/>
            <person name="Cullen D."/>
        </authorList>
    </citation>
    <scope>NUCLEOTIDE SEQUENCE [LARGE SCALE GENOMIC DNA]</scope>
    <source>
        <strain evidence="1 2">11061_1 CR5-6</strain>
    </source>
</reference>
<dbReference type="EMBL" id="KN840693">
    <property type="protein sequence ID" value="KIP02200.1"/>
    <property type="molecule type" value="Genomic_DNA"/>
</dbReference>
<organism evidence="1 2">
    <name type="scientific">Phlebiopsis gigantea (strain 11061_1 CR5-6)</name>
    <name type="common">White-rot fungus</name>
    <name type="synonym">Peniophora gigantea</name>
    <dbReference type="NCBI Taxonomy" id="745531"/>
    <lineage>
        <taxon>Eukaryota</taxon>
        <taxon>Fungi</taxon>
        <taxon>Dikarya</taxon>
        <taxon>Basidiomycota</taxon>
        <taxon>Agaricomycotina</taxon>
        <taxon>Agaricomycetes</taxon>
        <taxon>Polyporales</taxon>
        <taxon>Phanerochaetaceae</taxon>
        <taxon>Phlebiopsis</taxon>
    </lineage>
</organism>
<protein>
    <submittedName>
        <fullName evidence="1">Uncharacterized protein</fullName>
    </submittedName>
</protein>